<name>A0A8J5G7A3_ZINOF</name>
<keyword evidence="2" id="KW-1185">Reference proteome</keyword>
<dbReference type="AlphaFoldDB" id="A0A8J5G7A3"/>
<dbReference type="Proteomes" id="UP000734854">
    <property type="component" value="Unassembled WGS sequence"/>
</dbReference>
<evidence type="ECO:0000313" key="2">
    <source>
        <dbReference type="Proteomes" id="UP000734854"/>
    </source>
</evidence>
<gene>
    <name evidence="1" type="ORF">ZIOFF_041195</name>
</gene>
<proteinExistence type="predicted"/>
<reference evidence="1 2" key="1">
    <citation type="submission" date="2020-08" db="EMBL/GenBank/DDBJ databases">
        <title>Plant Genome Project.</title>
        <authorList>
            <person name="Zhang R.-G."/>
        </authorList>
    </citation>
    <scope>NUCLEOTIDE SEQUENCE [LARGE SCALE GENOMIC DNA]</scope>
    <source>
        <tissue evidence="1">Rhizome</tissue>
    </source>
</reference>
<comment type="caution">
    <text evidence="1">The sequence shown here is derived from an EMBL/GenBank/DDBJ whole genome shotgun (WGS) entry which is preliminary data.</text>
</comment>
<accession>A0A8J5G7A3</accession>
<protein>
    <submittedName>
        <fullName evidence="1">Uncharacterized protein</fullName>
    </submittedName>
</protein>
<organism evidence="1 2">
    <name type="scientific">Zingiber officinale</name>
    <name type="common">Ginger</name>
    <name type="synonym">Amomum zingiber</name>
    <dbReference type="NCBI Taxonomy" id="94328"/>
    <lineage>
        <taxon>Eukaryota</taxon>
        <taxon>Viridiplantae</taxon>
        <taxon>Streptophyta</taxon>
        <taxon>Embryophyta</taxon>
        <taxon>Tracheophyta</taxon>
        <taxon>Spermatophyta</taxon>
        <taxon>Magnoliopsida</taxon>
        <taxon>Liliopsida</taxon>
        <taxon>Zingiberales</taxon>
        <taxon>Zingiberaceae</taxon>
        <taxon>Zingiber</taxon>
    </lineage>
</organism>
<dbReference type="EMBL" id="JACMSC010000011">
    <property type="protein sequence ID" value="KAG6501316.1"/>
    <property type="molecule type" value="Genomic_DNA"/>
</dbReference>
<evidence type="ECO:0000313" key="1">
    <source>
        <dbReference type="EMBL" id="KAG6501316.1"/>
    </source>
</evidence>
<sequence length="105" mass="10803">MPQCRRCSCISPSSSSIWSAPAVRMPTSSSLSGHPPEMAMGSFTRGRAATPALAPRLASRATAVVSLASVLTLPRSPAMFCSFSDFLTSASSASETMPSPAPSPL</sequence>